<dbReference type="InterPro" id="IPR041710">
    <property type="entry name" value="HPS/KGPDC"/>
</dbReference>
<dbReference type="OrthoDB" id="7943715at2"/>
<dbReference type="PANTHER" id="PTHR35039">
    <property type="entry name" value="3-KETO-L-GULONATE-6-PHOSPHATE DECARBOXYLASE SGBH-RELATED"/>
    <property type="match status" value="1"/>
</dbReference>
<comment type="caution">
    <text evidence="5">The sequence shown here is derived from an EMBL/GenBank/DDBJ whole genome shotgun (WGS) entry which is preliminary data.</text>
</comment>
<dbReference type="PANTHER" id="PTHR35039:SF3">
    <property type="entry name" value="3-KETO-L-GULONATE-6-PHOSPHATE DECARBOXYLASE SGBH-RELATED"/>
    <property type="match status" value="1"/>
</dbReference>
<dbReference type="EMBL" id="QDAG01000006">
    <property type="protein sequence ID" value="KAE8128040.1"/>
    <property type="molecule type" value="Genomic_DNA"/>
</dbReference>
<name>A0A5N6S3Q6_9BIFI</name>
<evidence type="ECO:0000313" key="5">
    <source>
        <dbReference type="EMBL" id="KAE8128040.1"/>
    </source>
</evidence>
<dbReference type="CDD" id="cd04726">
    <property type="entry name" value="KGPDC_HPS"/>
    <property type="match status" value="1"/>
</dbReference>
<reference evidence="5 6" key="1">
    <citation type="submission" date="2018-04" db="EMBL/GenBank/DDBJ databases">
        <authorList>
            <person name="Eckel V.P."/>
            <person name="Vogel R.F."/>
        </authorList>
    </citation>
    <scope>NUCLEOTIDE SEQUENCE [LARGE SCALE GENOMIC DNA]</scope>
    <source>
        <strain evidence="6">TMW 2.1764</strain>
    </source>
</reference>
<protein>
    <submittedName>
        <fullName evidence="5">3-dehydro-L-gulonate-6-phosphate decarboxylase</fullName>
    </submittedName>
</protein>
<dbReference type="GO" id="GO:0019854">
    <property type="term" value="P:L-ascorbic acid catabolic process"/>
    <property type="evidence" value="ECO:0007669"/>
    <property type="project" value="TreeGrafter"/>
</dbReference>
<organism evidence="5 6">
    <name type="scientific">Bifidobacterium tibiigranuli</name>
    <dbReference type="NCBI Taxonomy" id="2172043"/>
    <lineage>
        <taxon>Bacteria</taxon>
        <taxon>Bacillati</taxon>
        <taxon>Actinomycetota</taxon>
        <taxon>Actinomycetes</taxon>
        <taxon>Bifidobacteriales</taxon>
        <taxon>Bifidobacteriaceae</taxon>
        <taxon>Bifidobacterium</taxon>
    </lineage>
</organism>
<dbReference type="InterPro" id="IPR013785">
    <property type="entry name" value="Aldolase_TIM"/>
</dbReference>
<evidence type="ECO:0000313" key="6">
    <source>
        <dbReference type="Proteomes" id="UP000325415"/>
    </source>
</evidence>
<dbReference type="Proteomes" id="UP000325415">
    <property type="component" value="Unassembled WGS sequence"/>
</dbReference>
<feature type="region of interest" description="Disordered" evidence="3">
    <location>
        <begin position="1"/>
        <end position="32"/>
    </location>
</feature>
<keyword evidence="1" id="KW-0456">Lyase</keyword>
<evidence type="ECO:0000256" key="2">
    <source>
        <dbReference type="ARBA" id="ARBA00023277"/>
    </source>
</evidence>
<dbReference type="SUPFAM" id="SSF51366">
    <property type="entry name" value="Ribulose-phoshate binding barrel"/>
    <property type="match status" value="1"/>
</dbReference>
<keyword evidence="2" id="KW-0119">Carbohydrate metabolism</keyword>
<dbReference type="InterPro" id="IPR011060">
    <property type="entry name" value="RibuloseP-bd_barrel"/>
</dbReference>
<keyword evidence="6" id="KW-1185">Reference proteome</keyword>
<dbReference type="GO" id="GO:0033982">
    <property type="term" value="F:3-dehydro-L-gulonate-6-phosphate decarboxylase activity"/>
    <property type="evidence" value="ECO:0007669"/>
    <property type="project" value="TreeGrafter"/>
</dbReference>
<dbReference type="SMART" id="SM00934">
    <property type="entry name" value="OMPdecase"/>
    <property type="match status" value="1"/>
</dbReference>
<feature type="domain" description="Orotidine 5'-phosphate decarboxylase" evidence="4">
    <location>
        <begin position="37"/>
        <end position="240"/>
    </location>
</feature>
<dbReference type="Gene3D" id="3.20.20.70">
    <property type="entry name" value="Aldolase class I"/>
    <property type="match status" value="1"/>
</dbReference>
<dbReference type="Pfam" id="PF00215">
    <property type="entry name" value="OMPdecase"/>
    <property type="match status" value="1"/>
</dbReference>
<evidence type="ECO:0000256" key="1">
    <source>
        <dbReference type="ARBA" id="ARBA00023239"/>
    </source>
</evidence>
<evidence type="ECO:0000259" key="4">
    <source>
        <dbReference type="SMART" id="SM00934"/>
    </source>
</evidence>
<dbReference type="AlphaFoldDB" id="A0A5N6S3Q6"/>
<dbReference type="InterPro" id="IPR001754">
    <property type="entry name" value="OMPdeCOase_dom"/>
</dbReference>
<dbReference type="GO" id="GO:0006207">
    <property type="term" value="P:'de novo' pyrimidine nucleobase biosynthetic process"/>
    <property type="evidence" value="ECO:0007669"/>
    <property type="project" value="InterPro"/>
</dbReference>
<proteinExistence type="predicted"/>
<gene>
    <name evidence="5" type="ORF">DDE84_06515</name>
</gene>
<dbReference type="FunFam" id="3.20.20.70:FF:000022">
    <property type="entry name" value="3-keto-L-gulonate-6-phosphate decarboxylase UlaD"/>
    <property type="match status" value="1"/>
</dbReference>
<sequence>MISQTTKQTETKQSEAKQTTKQTEIKQSRASTLQRPRLQIALDTTDMPSAIRPLNAAISQIDVIECGTILIIAEGLRAVREVRALYPNKTILADVRIAEAGALIARNCFEAGANWVSVVAGASLTTVERVVKVAQEFDGEVQIELGEEYDPDKARIWRRLGAKHVIVHRSRDAEAAGKLTWGADDIARIRELHDMGFTVTITGGVKTQDIAFFKGSPVGVIISGRGIVKAEDPVVAASELNEAIDQVWPQ</sequence>
<dbReference type="GO" id="GO:0004590">
    <property type="term" value="F:orotidine-5'-phosphate decarboxylase activity"/>
    <property type="evidence" value="ECO:0007669"/>
    <property type="project" value="InterPro"/>
</dbReference>
<accession>A0A5N6S3Q6</accession>
<evidence type="ECO:0000256" key="3">
    <source>
        <dbReference type="SAM" id="MobiDB-lite"/>
    </source>
</evidence>